<comment type="caution">
    <text evidence="1">The sequence shown here is derived from an EMBL/GenBank/DDBJ whole genome shotgun (WGS) entry which is preliminary data.</text>
</comment>
<dbReference type="AlphaFoldDB" id="A0A9P6UK62"/>
<accession>A0A9P6UK62</accession>
<dbReference type="OrthoDB" id="10265785at2759"/>
<evidence type="ECO:0000313" key="2">
    <source>
        <dbReference type="Proteomes" id="UP000738325"/>
    </source>
</evidence>
<dbReference type="Gene3D" id="3.40.50.300">
    <property type="entry name" value="P-loop containing nucleotide triphosphate hydrolases"/>
    <property type="match status" value="1"/>
</dbReference>
<name>A0A9P6UK62_9FUNG</name>
<keyword evidence="1" id="KW-0396">Initiation factor</keyword>
<dbReference type="SUPFAM" id="SSF52540">
    <property type="entry name" value="P-loop containing nucleoside triphosphate hydrolases"/>
    <property type="match status" value="1"/>
</dbReference>
<sequence length="65" mass="7319">ASIIINYDLPINKESYIRRILGGRSGCKGVAINFVTADDTCMLREIERFYAIEILEMPINVADVI</sequence>
<dbReference type="Proteomes" id="UP000738325">
    <property type="component" value="Unassembled WGS sequence"/>
</dbReference>
<dbReference type="EMBL" id="JAAAIP010001402">
    <property type="protein sequence ID" value="KAG0307094.1"/>
    <property type="molecule type" value="Genomic_DNA"/>
</dbReference>
<dbReference type="InterPro" id="IPR027417">
    <property type="entry name" value="P-loop_NTPase"/>
</dbReference>
<feature type="non-terminal residue" evidence="1">
    <location>
        <position position="1"/>
    </location>
</feature>
<keyword evidence="1" id="KW-0648">Protein biosynthesis</keyword>
<gene>
    <name evidence="1" type="primary">TIF1_2</name>
    <name evidence="1" type="ORF">BGZ99_001580</name>
</gene>
<dbReference type="GO" id="GO:0003743">
    <property type="term" value="F:translation initiation factor activity"/>
    <property type="evidence" value="ECO:0007669"/>
    <property type="project" value="UniProtKB-KW"/>
</dbReference>
<keyword evidence="2" id="KW-1185">Reference proteome</keyword>
<proteinExistence type="predicted"/>
<protein>
    <submittedName>
        <fullName evidence="1">Translation initiation factor eIF4A</fullName>
    </submittedName>
</protein>
<reference evidence="1" key="1">
    <citation type="journal article" date="2020" name="Fungal Divers.">
        <title>Resolving the Mortierellaceae phylogeny through synthesis of multi-gene phylogenetics and phylogenomics.</title>
        <authorList>
            <person name="Vandepol N."/>
            <person name="Liber J."/>
            <person name="Desiro A."/>
            <person name="Na H."/>
            <person name="Kennedy M."/>
            <person name="Barry K."/>
            <person name="Grigoriev I.V."/>
            <person name="Miller A.N."/>
            <person name="O'Donnell K."/>
            <person name="Stajich J.E."/>
            <person name="Bonito G."/>
        </authorList>
    </citation>
    <scope>NUCLEOTIDE SEQUENCE</scope>
    <source>
        <strain evidence="1">REB-010B</strain>
    </source>
</reference>
<evidence type="ECO:0000313" key="1">
    <source>
        <dbReference type="EMBL" id="KAG0307094.1"/>
    </source>
</evidence>
<organism evidence="1 2">
    <name type="scientific">Dissophora globulifera</name>
    <dbReference type="NCBI Taxonomy" id="979702"/>
    <lineage>
        <taxon>Eukaryota</taxon>
        <taxon>Fungi</taxon>
        <taxon>Fungi incertae sedis</taxon>
        <taxon>Mucoromycota</taxon>
        <taxon>Mortierellomycotina</taxon>
        <taxon>Mortierellomycetes</taxon>
        <taxon>Mortierellales</taxon>
        <taxon>Mortierellaceae</taxon>
        <taxon>Dissophora</taxon>
    </lineage>
</organism>